<dbReference type="Proteomes" id="UP000284892">
    <property type="component" value="Unassembled WGS sequence"/>
</dbReference>
<name>A0A420DWK4_9FLAO</name>
<sequence length="134" mass="15567">MKKLIFFIVITLFISCKKDPLLIIPKKGVSNFKIGEKLDKSLDLEGLEFLLNPVDSLIIHIDVFDNKFYTKKKIRVGTKSSLVKEKMGKPISGPVIKKNQKIKQKKRSETSLRYNHITFFLDTDTKTVKKIRIW</sequence>
<gene>
    <name evidence="1" type="ORF">BXY80_0651</name>
</gene>
<protein>
    <submittedName>
        <fullName evidence="1">Uncharacterized protein</fullName>
    </submittedName>
</protein>
<evidence type="ECO:0000313" key="1">
    <source>
        <dbReference type="EMBL" id="RKE98561.1"/>
    </source>
</evidence>
<keyword evidence="2" id="KW-1185">Reference proteome</keyword>
<evidence type="ECO:0000313" key="2">
    <source>
        <dbReference type="Proteomes" id="UP000284892"/>
    </source>
</evidence>
<proteinExistence type="predicted"/>
<dbReference type="AlphaFoldDB" id="A0A420DWK4"/>
<dbReference type="PROSITE" id="PS51257">
    <property type="entry name" value="PROKAR_LIPOPROTEIN"/>
    <property type="match status" value="1"/>
</dbReference>
<organism evidence="1 2">
    <name type="scientific">Ichthyenterobacterium magnum</name>
    <dbReference type="NCBI Taxonomy" id="1230530"/>
    <lineage>
        <taxon>Bacteria</taxon>
        <taxon>Pseudomonadati</taxon>
        <taxon>Bacteroidota</taxon>
        <taxon>Flavobacteriia</taxon>
        <taxon>Flavobacteriales</taxon>
        <taxon>Flavobacteriaceae</taxon>
        <taxon>Ichthyenterobacterium</taxon>
    </lineage>
</organism>
<dbReference type="EMBL" id="RAQJ01000001">
    <property type="protein sequence ID" value="RKE98561.1"/>
    <property type="molecule type" value="Genomic_DNA"/>
</dbReference>
<dbReference type="RefSeq" id="WP_120199766.1">
    <property type="nucleotide sequence ID" value="NZ_RAQJ01000001.1"/>
</dbReference>
<reference evidence="1 2" key="1">
    <citation type="submission" date="2018-09" db="EMBL/GenBank/DDBJ databases">
        <title>Genomic Encyclopedia of Archaeal and Bacterial Type Strains, Phase II (KMG-II): from individual species to whole genera.</title>
        <authorList>
            <person name="Goeker M."/>
        </authorList>
    </citation>
    <scope>NUCLEOTIDE SEQUENCE [LARGE SCALE GENOMIC DNA]</scope>
    <source>
        <strain evidence="1 2">DSM 26283</strain>
    </source>
</reference>
<comment type="caution">
    <text evidence="1">The sequence shown here is derived from an EMBL/GenBank/DDBJ whole genome shotgun (WGS) entry which is preliminary data.</text>
</comment>
<accession>A0A420DWK4</accession>